<reference evidence="3" key="1">
    <citation type="submission" date="2022-11" db="UniProtKB">
        <authorList>
            <consortium name="WormBaseParasite"/>
        </authorList>
    </citation>
    <scope>IDENTIFICATION</scope>
</reference>
<evidence type="ECO:0000256" key="1">
    <source>
        <dbReference type="SAM" id="MobiDB-lite"/>
    </source>
</evidence>
<evidence type="ECO:0000313" key="2">
    <source>
        <dbReference type="Proteomes" id="UP000887565"/>
    </source>
</evidence>
<sequence length="92" mass="10559">MTLDACHGCLQADNRKDDTQKGNRYRPHPHGTSSEKNCQKIEISSDIQNTGSESELYRNESNTDNIVKSKTTKSKMKKFDEKRERGPIPKLY</sequence>
<dbReference type="Proteomes" id="UP000887565">
    <property type="component" value="Unplaced"/>
</dbReference>
<dbReference type="AlphaFoldDB" id="A0A915IYP8"/>
<dbReference type="WBParaSite" id="nRc.2.0.1.t19240-RA">
    <property type="protein sequence ID" value="nRc.2.0.1.t19240-RA"/>
    <property type="gene ID" value="nRc.2.0.1.g19240"/>
</dbReference>
<protein>
    <submittedName>
        <fullName evidence="3">Uncharacterized protein</fullName>
    </submittedName>
</protein>
<proteinExistence type="predicted"/>
<feature type="region of interest" description="Disordered" evidence="1">
    <location>
        <begin position="1"/>
        <end position="92"/>
    </location>
</feature>
<name>A0A915IYP8_ROMCU</name>
<feature type="compositionally biased region" description="Polar residues" evidence="1">
    <location>
        <begin position="45"/>
        <end position="66"/>
    </location>
</feature>
<organism evidence="2 3">
    <name type="scientific">Romanomermis culicivorax</name>
    <name type="common">Nematode worm</name>
    <dbReference type="NCBI Taxonomy" id="13658"/>
    <lineage>
        <taxon>Eukaryota</taxon>
        <taxon>Metazoa</taxon>
        <taxon>Ecdysozoa</taxon>
        <taxon>Nematoda</taxon>
        <taxon>Enoplea</taxon>
        <taxon>Dorylaimia</taxon>
        <taxon>Mermithida</taxon>
        <taxon>Mermithoidea</taxon>
        <taxon>Mermithidae</taxon>
        <taxon>Romanomermis</taxon>
    </lineage>
</organism>
<keyword evidence="2" id="KW-1185">Reference proteome</keyword>
<feature type="compositionally biased region" description="Basic and acidic residues" evidence="1">
    <location>
        <begin position="77"/>
        <end position="92"/>
    </location>
</feature>
<evidence type="ECO:0000313" key="3">
    <source>
        <dbReference type="WBParaSite" id="nRc.2.0.1.t19240-RA"/>
    </source>
</evidence>
<accession>A0A915IYP8</accession>